<organism evidence="3 4">
    <name type="scientific">Leptomonas seymouri</name>
    <dbReference type="NCBI Taxonomy" id="5684"/>
    <lineage>
        <taxon>Eukaryota</taxon>
        <taxon>Discoba</taxon>
        <taxon>Euglenozoa</taxon>
        <taxon>Kinetoplastea</taxon>
        <taxon>Metakinetoplastina</taxon>
        <taxon>Trypanosomatida</taxon>
        <taxon>Trypanosomatidae</taxon>
        <taxon>Leishmaniinae</taxon>
        <taxon>Leptomonas</taxon>
    </lineage>
</organism>
<reference evidence="3 4" key="1">
    <citation type="journal article" date="2015" name="PLoS Pathog.">
        <title>Leptomonas seymouri: Adaptations to the Dixenous Life Cycle Analyzed by Genome Sequencing, Transcriptome Profiling and Co-infection with Leishmania donovani.</title>
        <authorList>
            <person name="Kraeva N."/>
            <person name="Butenko A."/>
            <person name="Hlavacova J."/>
            <person name="Kostygov A."/>
            <person name="Myskova J."/>
            <person name="Grybchuk D."/>
            <person name="Lestinova T."/>
            <person name="Votypka J."/>
            <person name="Volf P."/>
            <person name="Opperdoes F."/>
            <person name="Flegontov P."/>
            <person name="Lukes J."/>
            <person name="Yurchenko V."/>
        </authorList>
    </citation>
    <scope>NUCLEOTIDE SEQUENCE [LARGE SCALE GENOMIC DNA]</scope>
    <source>
        <strain evidence="3 4">ATCC 30220</strain>
    </source>
</reference>
<keyword evidence="2" id="KW-0472">Membrane</keyword>
<feature type="compositionally biased region" description="Basic and acidic residues" evidence="1">
    <location>
        <begin position="528"/>
        <end position="537"/>
    </location>
</feature>
<evidence type="ECO:0000313" key="4">
    <source>
        <dbReference type="Proteomes" id="UP000038009"/>
    </source>
</evidence>
<keyword evidence="2" id="KW-0812">Transmembrane</keyword>
<dbReference type="AlphaFoldDB" id="A0A0N1HTV6"/>
<evidence type="ECO:0000256" key="1">
    <source>
        <dbReference type="SAM" id="MobiDB-lite"/>
    </source>
</evidence>
<dbReference type="EMBL" id="LJSK01000374">
    <property type="protein sequence ID" value="KPI83445.1"/>
    <property type="molecule type" value="Genomic_DNA"/>
</dbReference>
<feature type="region of interest" description="Disordered" evidence="1">
    <location>
        <begin position="1"/>
        <end position="30"/>
    </location>
</feature>
<sequence length="729" mass="81756">MSSSTMRHRTHPPASATVAEGSGRARTMQGSPRQLHLCKELFFAGFPCQLPYQRPATAAGAAASAPVDPTPPPAANVRPLSKKFVRGFFQQYGAVEALFYDEARGIGSVVFADGADAQGCYLAVHSSFLPATTADGGVGQPTWEQDKQGEDLAERKARPNDLLLSLEFAHCCAFVNPVLLTKEVFVDGGSAHCEVPGAELSRATVLGRFPELLMPPSQQQVLPVAPHIVMRWRDDDEDGAKDPQASRAQQQGLSSHVEVIEDEDGSSAKEALKSPAAKAVKTKRVTQIGPSFPGRGIEPVEVEEALWKLLRPSHVRPAPNNVATVLDLWWEYYNMFMVHKTQPAESRIEDKAFRYARRPSLAEELLEVQRQSREHAHGDEAAAQQVMQRLVYDHVFHNVLCYLTVKQKFKYDPVWASLMRDLYKPKLLLKLEAWQALMEEKEAKKNAEAGEGAADAANKVLDSEVRRRRVVMKAIRELHEPQPTNPRDIEWVQRAEETWLTLPRTTAADNVMENVKFLNKVKRGEVDRSGLDKDLSKRPPLPTPNESGGEDVVSPENIQAAYPSMSARQRDAQFFEEVMQNLDGYVATGTAEELVAMCEDPKLFRYARGHIGYEEAHRQPSYWLAYINALWVPLIALLLMGFGSYYIVDRLGINKIHELQQQERHKREFHEHLRQLLEQQARMSNTTLASSKTREVRTAMKKINETMRKASEAAQKAGGKFSIQLQRDL</sequence>
<dbReference type="OrthoDB" id="260309at2759"/>
<name>A0A0N1HTV6_LEPSE</name>
<keyword evidence="4" id="KW-1185">Reference proteome</keyword>
<evidence type="ECO:0000256" key="2">
    <source>
        <dbReference type="SAM" id="Phobius"/>
    </source>
</evidence>
<feature type="region of interest" description="Disordered" evidence="1">
    <location>
        <begin position="528"/>
        <end position="554"/>
    </location>
</feature>
<feature type="compositionally biased region" description="Basic residues" evidence="1">
    <location>
        <begin position="1"/>
        <end position="11"/>
    </location>
</feature>
<dbReference type="OMA" id="GHIGYEE"/>
<protein>
    <submittedName>
        <fullName evidence="3">Uncharacterized protein</fullName>
    </submittedName>
</protein>
<keyword evidence="2" id="KW-1133">Transmembrane helix</keyword>
<accession>A0A0N1HTV6</accession>
<proteinExistence type="predicted"/>
<feature type="transmembrane region" description="Helical" evidence="2">
    <location>
        <begin position="623"/>
        <end position="648"/>
    </location>
</feature>
<dbReference type="VEuPathDB" id="TriTrypDB:Lsey_0374_0030"/>
<feature type="region of interest" description="Disordered" evidence="1">
    <location>
        <begin position="235"/>
        <end position="280"/>
    </location>
</feature>
<evidence type="ECO:0000313" key="3">
    <source>
        <dbReference type="EMBL" id="KPI83445.1"/>
    </source>
</evidence>
<dbReference type="Proteomes" id="UP000038009">
    <property type="component" value="Unassembled WGS sequence"/>
</dbReference>
<comment type="caution">
    <text evidence="3">The sequence shown here is derived from an EMBL/GenBank/DDBJ whole genome shotgun (WGS) entry which is preliminary data.</text>
</comment>
<gene>
    <name evidence="3" type="ORF">ABL78_7515</name>
</gene>